<dbReference type="RefSeq" id="WP_379055623.1">
    <property type="nucleotide sequence ID" value="NZ_JBHTKB010000001.1"/>
</dbReference>
<evidence type="ECO:0000313" key="5">
    <source>
        <dbReference type="EMBL" id="MFD0912568.1"/>
    </source>
</evidence>
<sequence>MDIHDSVKFSLSAKFDKTNPKGVHVAENTYIAFDVAILTHDFTRGVRRHTRIGRNCFIGARSIILPGVEIGDGSIVAAGSVVVKSVPANSIVAGNPAKVIRENISVGPYGRFLNADEVQQQESLENGFN</sequence>
<dbReference type="InterPro" id="IPR050179">
    <property type="entry name" value="Trans_hexapeptide_repeat"/>
</dbReference>
<accession>A0ABW3F4M6</accession>
<evidence type="ECO:0000256" key="4">
    <source>
        <dbReference type="ARBA" id="ARBA00023315"/>
    </source>
</evidence>
<dbReference type="EMBL" id="JBHTKB010000001">
    <property type="protein sequence ID" value="MFD0912568.1"/>
    <property type="molecule type" value="Genomic_DNA"/>
</dbReference>
<keyword evidence="6" id="KW-1185">Reference proteome</keyword>
<evidence type="ECO:0000256" key="3">
    <source>
        <dbReference type="ARBA" id="ARBA00022737"/>
    </source>
</evidence>
<dbReference type="CDD" id="cd04647">
    <property type="entry name" value="LbH_MAT_like"/>
    <property type="match status" value="1"/>
</dbReference>
<protein>
    <submittedName>
        <fullName evidence="5">Acyltransferase</fullName>
    </submittedName>
</protein>
<dbReference type="SUPFAM" id="SSF51161">
    <property type="entry name" value="Trimeric LpxA-like enzymes"/>
    <property type="match status" value="1"/>
</dbReference>
<organism evidence="5 6">
    <name type="scientific">Methylophilus luteus</name>
    <dbReference type="NCBI Taxonomy" id="640108"/>
    <lineage>
        <taxon>Bacteria</taxon>
        <taxon>Pseudomonadati</taxon>
        <taxon>Pseudomonadota</taxon>
        <taxon>Betaproteobacteria</taxon>
        <taxon>Nitrosomonadales</taxon>
        <taxon>Methylophilaceae</taxon>
        <taxon>Methylophilus</taxon>
    </lineage>
</organism>
<name>A0ABW3F4M6_9PROT</name>
<proteinExistence type="inferred from homology"/>
<dbReference type="InterPro" id="IPR018357">
    <property type="entry name" value="Hexapep_transf_CS"/>
</dbReference>
<dbReference type="PROSITE" id="PS00101">
    <property type="entry name" value="HEXAPEP_TRANSFERASES"/>
    <property type="match status" value="1"/>
</dbReference>
<dbReference type="PANTHER" id="PTHR43300:SF11">
    <property type="entry name" value="ACETYLTRANSFERASE RV3034C-RELATED"/>
    <property type="match status" value="1"/>
</dbReference>
<keyword evidence="4 5" id="KW-0012">Acyltransferase</keyword>
<keyword evidence="2" id="KW-0808">Transferase</keyword>
<reference evidence="6" key="1">
    <citation type="journal article" date="2019" name="Int. J. Syst. Evol. Microbiol.">
        <title>The Global Catalogue of Microorganisms (GCM) 10K type strain sequencing project: providing services to taxonomists for standard genome sequencing and annotation.</title>
        <authorList>
            <consortium name="The Broad Institute Genomics Platform"/>
            <consortium name="The Broad Institute Genome Sequencing Center for Infectious Disease"/>
            <person name="Wu L."/>
            <person name="Ma J."/>
        </authorList>
    </citation>
    <scope>NUCLEOTIDE SEQUENCE [LARGE SCALE GENOMIC DNA]</scope>
    <source>
        <strain evidence="6">CCUG 58412</strain>
    </source>
</reference>
<gene>
    <name evidence="5" type="ORF">ACFQ1Z_03310</name>
</gene>
<comment type="similarity">
    <text evidence="1">Belongs to the transferase hexapeptide repeat family.</text>
</comment>
<dbReference type="Pfam" id="PF14602">
    <property type="entry name" value="Hexapep_2"/>
    <property type="match status" value="1"/>
</dbReference>
<evidence type="ECO:0000256" key="1">
    <source>
        <dbReference type="ARBA" id="ARBA00007274"/>
    </source>
</evidence>
<dbReference type="GO" id="GO:0016746">
    <property type="term" value="F:acyltransferase activity"/>
    <property type="evidence" value="ECO:0007669"/>
    <property type="project" value="UniProtKB-KW"/>
</dbReference>
<evidence type="ECO:0000313" key="6">
    <source>
        <dbReference type="Proteomes" id="UP001597128"/>
    </source>
</evidence>
<keyword evidence="3" id="KW-0677">Repeat</keyword>
<dbReference type="PANTHER" id="PTHR43300">
    <property type="entry name" value="ACETYLTRANSFERASE"/>
    <property type="match status" value="1"/>
</dbReference>
<dbReference type="InterPro" id="IPR001451">
    <property type="entry name" value="Hexapep"/>
</dbReference>
<dbReference type="Proteomes" id="UP001597128">
    <property type="component" value="Unassembled WGS sequence"/>
</dbReference>
<evidence type="ECO:0000256" key="2">
    <source>
        <dbReference type="ARBA" id="ARBA00022679"/>
    </source>
</evidence>
<dbReference type="InterPro" id="IPR011004">
    <property type="entry name" value="Trimer_LpxA-like_sf"/>
</dbReference>
<dbReference type="Gene3D" id="2.160.10.10">
    <property type="entry name" value="Hexapeptide repeat proteins"/>
    <property type="match status" value="1"/>
</dbReference>
<comment type="caution">
    <text evidence="5">The sequence shown here is derived from an EMBL/GenBank/DDBJ whole genome shotgun (WGS) entry which is preliminary data.</text>
</comment>